<evidence type="ECO:0000313" key="4">
    <source>
        <dbReference type="Proteomes" id="UP000304382"/>
    </source>
</evidence>
<feature type="region of interest" description="Disordered" evidence="1">
    <location>
        <begin position="556"/>
        <end position="586"/>
    </location>
</feature>
<feature type="transmembrane region" description="Helical" evidence="2">
    <location>
        <begin position="246"/>
        <end position="264"/>
    </location>
</feature>
<protein>
    <submittedName>
        <fullName evidence="3">Uncharacterized protein</fullName>
    </submittedName>
</protein>
<organism evidence="3 4">
    <name type="scientific">Haloarcula mannanilytica</name>
    <dbReference type="NCBI Taxonomy" id="2509225"/>
    <lineage>
        <taxon>Archaea</taxon>
        <taxon>Methanobacteriati</taxon>
        <taxon>Methanobacteriota</taxon>
        <taxon>Stenosarchaea group</taxon>
        <taxon>Halobacteria</taxon>
        <taxon>Halobacteriales</taxon>
        <taxon>Haloarculaceae</taxon>
        <taxon>Haloarcula</taxon>
    </lineage>
</organism>
<proteinExistence type="predicted"/>
<keyword evidence="2" id="KW-0472">Membrane</keyword>
<evidence type="ECO:0000313" key="3">
    <source>
        <dbReference type="EMBL" id="GCF13249.1"/>
    </source>
</evidence>
<evidence type="ECO:0000256" key="2">
    <source>
        <dbReference type="SAM" id="Phobius"/>
    </source>
</evidence>
<name>A0A4C2EM15_9EURY</name>
<dbReference type="OrthoDB" id="238167at2157"/>
<feature type="transmembrane region" description="Helical" evidence="2">
    <location>
        <begin position="276"/>
        <end position="294"/>
    </location>
</feature>
<feature type="transmembrane region" description="Helical" evidence="2">
    <location>
        <begin position="451"/>
        <end position="481"/>
    </location>
</feature>
<dbReference type="EMBL" id="BIXZ01000001">
    <property type="protein sequence ID" value="GCF13249.1"/>
    <property type="molecule type" value="Genomic_DNA"/>
</dbReference>
<comment type="caution">
    <text evidence="3">The sequence shown here is derived from an EMBL/GenBank/DDBJ whole genome shotgun (WGS) entry which is preliminary data.</text>
</comment>
<accession>A0A4C2EM15</accession>
<keyword evidence="4" id="KW-1185">Reference proteome</keyword>
<feature type="transmembrane region" description="Helical" evidence="2">
    <location>
        <begin position="215"/>
        <end position="234"/>
    </location>
</feature>
<keyword evidence="2" id="KW-0812">Transmembrane</keyword>
<sequence>MRRALVGLLVVLALVPAVLGAAGGQSLATTSTENMTVGELAEGGQQIDGADPSRRWLGERGSVYMSYQETNLVKQMGAQQPNWAVDKVVSPDKTVDTNEVTMHFNRPSTGGEETIHVVVLSWNVEEREVTEGNTTTTETVATNVRRQTTEVTLSNAFETATVSLPDTEEPQRITMFVQEYPSARWTFPHDPVALSDTVPFGQSWGAYLSWFSTRFLLITAIGVPVAIAGAYKTLDYTYTGPGKGVVWWLIALGLCSYLALYFSHRSVALLLTSAPWVMGVFVDVIAYVATLELADPTEEARFESIVTTDAQNPLGDDLPDISEEWAEHLHYVQRDDGLALVKPSLTYFVTLLAGAKPPTLSLTDLQTRVKSRGSSPEDEKFYGSEPEGDEDIEADPELVYIQWPALQFGPDGLRRQVEQVGLPGDDGVEEGEERTVTTNEWDRDRLTRAGLFGLLTGAAANVALGGVGMGILGFTVGMFAATVRRVDGTASFDPAPAHATAAKARVVTEQQELAIAETFEELQQKMAEADATTTEQAVDIAEAYIGQLRGQIDRLIGGDDAGGLPEQSEPSVEMDTPATDAGVSDD</sequence>
<dbReference type="AlphaFoldDB" id="A0A4C2EM15"/>
<feature type="region of interest" description="Disordered" evidence="1">
    <location>
        <begin position="366"/>
        <end position="389"/>
    </location>
</feature>
<evidence type="ECO:0000256" key="1">
    <source>
        <dbReference type="SAM" id="MobiDB-lite"/>
    </source>
</evidence>
<dbReference type="RefSeq" id="WP_137682875.1">
    <property type="nucleotide sequence ID" value="NZ_BIXZ01000001.1"/>
</dbReference>
<dbReference type="Proteomes" id="UP000304382">
    <property type="component" value="Unassembled WGS sequence"/>
</dbReference>
<keyword evidence="2" id="KW-1133">Transmembrane helix</keyword>
<reference evidence="3 4" key="1">
    <citation type="submission" date="2019-02" db="EMBL/GenBank/DDBJ databases">
        <title>Haloarcula mannanilyticum sp. nov., a mannan degrading haloarchaeon isolated from commercial salt.</title>
        <authorList>
            <person name="Enomoto S."/>
            <person name="Shimane Y."/>
            <person name="Kamekura M."/>
            <person name="Ito T."/>
            <person name="Moriya O."/>
            <person name="Ihara K."/>
            <person name="Takahashi-Ando N."/>
            <person name="Fukushima Y."/>
            <person name="Yoshida Y."/>
            <person name="Usama R."/>
            <person name="Takai K."/>
            <person name="Minegishi H."/>
        </authorList>
    </citation>
    <scope>NUCLEOTIDE SEQUENCE [LARGE SCALE GENOMIC DNA]</scope>
    <source>
        <strain evidence="3 4">MD130-1</strain>
    </source>
</reference>
<gene>
    <name evidence="3" type="ORF">Harman_11840</name>
</gene>